<feature type="compositionally biased region" description="Basic residues" evidence="1">
    <location>
        <begin position="194"/>
        <end position="204"/>
    </location>
</feature>
<evidence type="ECO:0000313" key="4">
    <source>
        <dbReference type="Proteomes" id="UP000799428"/>
    </source>
</evidence>
<proteinExistence type="predicted"/>
<evidence type="ECO:0000313" key="3">
    <source>
        <dbReference type="EMBL" id="KAF2707252.1"/>
    </source>
</evidence>
<keyword evidence="2" id="KW-1133">Transmembrane helix</keyword>
<evidence type="ECO:0000256" key="1">
    <source>
        <dbReference type="SAM" id="MobiDB-lite"/>
    </source>
</evidence>
<name>A0A6G1K414_9PLEO</name>
<dbReference type="EMBL" id="MU005774">
    <property type="protein sequence ID" value="KAF2707252.1"/>
    <property type="molecule type" value="Genomic_DNA"/>
</dbReference>
<feature type="compositionally biased region" description="Low complexity" evidence="1">
    <location>
        <begin position="134"/>
        <end position="143"/>
    </location>
</feature>
<gene>
    <name evidence="3" type="ORF">K504DRAFT_458692</name>
</gene>
<feature type="compositionally biased region" description="Gly residues" evidence="1">
    <location>
        <begin position="93"/>
        <end position="105"/>
    </location>
</feature>
<feature type="compositionally biased region" description="Polar residues" evidence="1">
    <location>
        <begin position="173"/>
        <end position="191"/>
    </location>
</feature>
<feature type="compositionally biased region" description="Basic residues" evidence="1">
    <location>
        <begin position="68"/>
        <end position="80"/>
    </location>
</feature>
<accession>A0A6G1K414</accession>
<reference evidence="3" key="1">
    <citation type="journal article" date="2020" name="Stud. Mycol.">
        <title>101 Dothideomycetes genomes: a test case for predicting lifestyles and emergence of pathogens.</title>
        <authorList>
            <person name="Haridas S."/>
            <person name="Albert R."/>
            <person name="Binder M."/>
            <person name="Bloem J."/>
            <person name="Labutti K."/>
            <person name="Salamov A."/>
            <person name="Andreopoulos B."/>
            <person name="Baker S."/>
            <person name="Barry K."/>
            <person name="Bills G."/>
            <person name="Bluhm B."/>
            <person name="Cannon C."/>
            <person name="Castanera R."/>
            <person name="Culley D."/>
            <person name="Daum C."/>
            <person name="Ezra D."/>
            <person name="Gonzalez J."/>
            <person name="Henrissat B."/>
            <person name="Kuo A."/>
            <person name="Liang C."/>
            <person name="Lipzen A."/>
            <person name="Lutzoni F."/>
            <person name="Magnuson J."/>
            <person name="Mondo S."/>
            <person name="Nolan M."/>
            <person name="Ohm R."/>
            <person name="Pangilinan J."/>
            <person name="Park H.-J."/>
            <person name="Ramirez L."/>
            <person name="Alfaro M."/>
            <person name="Sun H."/>
            <person name="Tritt A."/>
            <person name="Yoshinaga Y."/>
            <person name="Zwiers L.-H."/>
            <person name="Turgeon B."/>
            <person name="Goodwin S."/>
            <person name="Spatafora J."/>
            <person name="Crous P."/>
            <person name="Grigoriev I."/>
        </authorList>
    </citation>
    <scope>NUCLEOTIDE SEQUENCE</scope>
    <source>
        <strain evidence="3">CBS 279.74</strain>
    </source>
</reference>
<protein>
    <submittedName>
        <fullName evidence="3">Uncharacterized protein</fullName>
    </submittedName>
</protein>
<sequence length="318" mass="36277">MGVTISHSVIAPLSAVSVAIGFISFAFTLATFVRVFWDALLALYSAPSEIMDYLSNLKQGLLEERRHLRRVKRRMKSRRRDSRDGRGRSSSEPGGGGGGGGGHGLSRGASRTRSKRSRGRRHYPPMHFERDLQSFHSSSSESSVKIMRIAIRDMIKQFRHLEAPFLNPEFQNADTGAWSNTPTRTTATASSYPPRHHHHHHHHYQSQQYGGSGREKDGTWQSEREDDDEDDHLQRSNRMGMEYRKCSLRERWLWLRRKDKVTTLSEALSRIEVRRIAHEVGTVSLMVGDIGRDLEGVREGVARLEERLGRVVGIRRVD</sequence>
<feature type="region of interest" description="Disordered" evidence="1">
    <location>
        <begin position="68"/>
        <end position="143"/>
    </location>
</feature>
<evidence type="ECO:0000256" key="2">
    <source>
        <dbReference type="SAM" id="Phobius"/>
    </source>
</evidence>
<keyword evidence="2" id="KW-0812">Transmembrane</keyword>
<feature type="compositionally biased region" description="Basic residues" evidence="1">
    <location>
        <begin position="110"/>
        <end position="124"/>
    </location>
</feature>
<feature type="region of interest" description="Disordered" evidence="1">
    <location>
        <begin position="173"/>
        <end position="236"/>
    </location>
</feature>
<dbReference type="Proteomes" id="UP000799428">
    <property type="component" value="Unassembled WGS sequence"/>
</dbReference>
<feature type="transmembrane region" description="Helical" evidence="2">
    <location>
        <begin position="12"/>
        <end position="37"/>
    </location>
</feature>
<dbReference type="OrthoDB" id="4148767at2759"/>
<organism evidence="3 4">
    <name type="scientific">Pleomassaria siparia CBS 279.74</name>
    <dbReference type="NCBI Taxonomy" id="1314801"/>
    <lineage>
        <taxon>Eukaryota</taxon>
        <taxon>Fungi</taxon>
        <taxon>Dikarya</taxon>
        <taxon>Ascomycota</taxon>
        <taxon>Pezizomycotina</taxon>
        <taxon>Dothideomycetes</taxon>
        <taxon>Pleosporomycetidae</taxon>
        <taxon>Pleosporales</taxon>
        <taxon>Pleomassariaceae</taxon>
        <taxon>Pleomassaria</taxon>
    </lineage>
</organism>
<keyword evidence="4" id="KW-1185">Reference proteome</keyword>
<dbReference type="AlphaFoldDB" id="A0A6G1K414"/>
<keyword evidence="2" id="KW-0472">Membrane</keyword>